<name>A0A3M7TPD8_9BACI</name>
<accession>A0A3M7TPD8</accession>
<gene>
    <name evidence="1" type="ORF">EBO34_16930</name>
</gene>
<dbReference type="EMBL" id="RHIB01000003">
    <property type="protein sequence ID" value="RNA66887.1"/>
    <property type="molecule type" value="Genomic_DNA"/>
</dbReference>
<comment type="caution">
    <text evidence="1">The sequence shown here is derived from an EMBL/GenBank/DDBJ whole genome shotgun (WGS) entry which is preliminary data.</text>
</comment>
<proteinExistence type="predicted"/>
<dbReference type="SUPFAM" id="SSF55729">
    <property type="entry name" value="Acyl-CoA N-acyltransferases (Nat)"/>
    <property type="match status" value="1"/>
</dbReference>
<dbReference type="GO" id="GO:0016740">
    <property type="term" value="F:transferase activity"/>
    <property type="evidence" value="ECO:0007669"/>
    <property type="project" value="UniProtKB-KW"/>
</dbReference>
<dbReference type="Proteomes" id="UP000278746">
    <property type="component" value="Unassembled WGS sequence"/>
</dbReference>
<organism evidence="1 2">
    <name type="scientific">Alteribacter keqinensis</name>
    <dbReference type="NCBI Taxonomy" id="2483800"/>
    <lineage>
        <taxon>Bacteria</taxon>
        <taxon>Bacillati</taxon>
        <taxon>Bacillota</taxon>
        <taxon>Bacilli</taxon>
        <taxon>Bacillales</taxon>
        <taxon>Bacillaceae</taxon>
        <taxon>Alteribacter</taxon>
    </lineage>
</organism>
<evidence type="ECO:0000313" key="2">
    <source>
        <dbReference type="Proteomes" id="UP000278746"/>
    </source>
</evidence>
<keyword evidence="1" id="KW-0808">Transferase</keyword>
<sequence length="76" mass="9096">MLFAQSEEKIRIEAYTRHDNAMRKVFTRCNFQKEGYLRHSWENDDGTVDNSLIYAIIRKDWEQKTKTPVKIDGVPY</sequence>
<reference evidence="1 2" key="1">
    <citation type="submission" date="2018-10" db="EMBL/GenBank/DDBJ databases">
        <title>Bacillus Keqinensis sp. nov., a moderately halophilic bacterium isolated from a saline-alkaline lake.</title>
        <authorList>
            <person name="Wang H."/>
        </authorList>
    </citation>
    <scope>NUCLEOTIDE SEQUENCE [LARGE SCALE GENOMIC DNA]</scope>
    <source>
        <strain evidence="1 2">KQ-3</strain>
    </source>
</reference>
<dbReference type="AlphaFoldDB" id="A0A3M7TPD8"/>
<dbReference type="Gene3D" id="3.40.630.30">
    <property type="match status" value="1"/>
</dbReference>
<keyword evidence="2" id="KW-1185">Reference proteome</keyword>
<evidence type="ECO:0000313" key="1">
    <source>
        <dbReference type="EMBL" id="RNA66887.1"/>
    </source>
</evidence>
<protein>
    <submittedName>
        <fullName evidence="1">N-acetyltransferase</fullName>
    </submittedName>
</protein>
<dbReference type="InterPro" id="IPR016181">
    <property type="entry name" value="Acyl_CoA_acyltransferase"/>
</dbReference>